<feature type="non-terminal residue" evidence="1">
    <location>
        <position position="147"/>
    </location>
</feature>
<evidence type="ECO:0000313" key="1">
    <source>
        <dbReference type="EMBL" id="EGO23250.1"/>
    </source>
</evidence>
<dbReference type="RefSeq" id="XP_007320490.1">
    <property type="nucleotide sequence ID" value="XM_007320428.1"/>
</dbReference>
<dbReference type="Proteomes" id="UP000008064">
    <property type="component" value="Unassembled WGS sequence"/>
</dbReference>
<protein>
    <submittedName>
        <fullName evidence="1">Uncharacterized protein</fullName>
    </submittedName>
</protein>
<sequence>MYTTQDDLARRPSRVVTYHSVTSRPIFVPPLVPNPQILTVQPTGSPWYRAPEPYHWPQDLQMQEHETFRGYHPPSDIPQYTVPFDPMDTIFPFHASGVSLDYTDQMANLKTEPTFTNPFSTGYDSCGDHSSGALRPVFMPPEDISPL</sequence>
<dbReference type="GeneID" id="18811681"/>
<dbReference type="HOGENOM" id="CLU_1772616_0_0_1"/>
<name>F8P272_SERL9</name>
<reference evidence="1" key="1">
    <citation type="submission" date="2011-04" db="EMBL/GenBank/DDBJ databases">
        <title>Evolution of plant cell wall degrading machinery underlies the functional diversity of forest fungi.</title>
        <authorList>
            <consortium name="US DOE Joint Genome Institute (JGI-PGF)"/>
            <person name="Eastwood D.C."/>
            <person name="Floudas D."/>
            <person name="Binder M."/>
            <person name="Majcherczyk A."/>
            <person name="Schneider P."/>
            <person name="Aerts A."/>
            <person name="Asiegbu F.O."/>
            <person name="Baker S.E."/>
            <person name="Barry K."/>
            <person name="Bendiksby M."/>
            <person name="Blumentritt M."/>
            <person name="Coutinho P.M."/>
            <person name="Cullen D."/>
            <person name="Cullen D."/>
            <person name="Gathman A."/>
            <person name="Goodell B."/>
            <person name="Henrissat B."/>
            <person name="Ihrmark K."/>
            <person name="Kauserud H."/>
            <person name="Kohler A."/>
            <person name="LaButti K."/>
            <person name="Lapidus A."/>
            <person name="Lavin J.L."/>
            <person name="Lee Y.-H."/>
            <person name="Lindquist E."/>
            <person name="Lilly W."/>
            <person name="Lucas S."/>
            <person name="Morin E."/>
            <person name="Murat C."/>
            <person name="Oguiza J.A."/>
            <person name="Park J."/>
            <person name="Pisabarro A.G."/>
            <person name="Riley R."/>
            <person name="Rosling A."/>
            <person name="Salamov A."/>
            <person name="Schmidt O."/>
            <person name="Schmutz J."/>
            <person name="Skrede I."/>
            <person name="Stenlid J."/>
            <person name="Wiebenga A."/>
            <person name="Xie X."/>
            <person name="Kues U."/>
            <person name="Hibbett D.S."/>
            <person name="Hoffmeister D."/>
            <person name="Hogberg N."/>
            <person name="Martin F."/>
            <person name="Grigoriev I.V."/>
            <person name="Watkinson S.C."/>
        </authorList>
    </citation>
    <scope>NUCLEOTIDE SEQUENCE</scope>
    <source>
        <strain evidence="1">S7.9</strain>
    </source>
</reference>
<gene>
    <name evidence="1" type="ORF">SERLADRAFT_394439</name>
</gene>
<dbReference type="EMBL" id="GL945436">
    <property type="protein sequence ID" value="EGO23250.1"/>
    <property type="molecule type" value="Genomic_DNA"/>
</dbReference>
<organism>
    <name type="scientific">Serpula lacrymans var. lacrymans (strain S7.9)</name>
    <name type="common">Dry rot fungus</name>
    <dbReference type="NCBI Taxonomy" id="578457"/>
    <lineage>
        <taxon>Eukaryota</taxon>
        <taxon>Fungi</taxon>
        <taxon>Dikarya</taxon>
        <taxon>Basidiomycota</taxon>
        <taxon>Agaricomycotina</taxon>
        <taxon>Agaricomycetes</taxon>
        <taxon>Agaricomycetidae</taxon>
        <taxon>Boletales</taxon>
        <taxon>Coniophorineae</taxon>
        <taxon>Serpulaceae</taxon>
        <taxon>Serpula</taxon>
    </lineage>
</organism>
<dbReference type="AlphaFoldDB" id="F8P272"/>
<proteinExistence type="predicted"/>
<dbReference type="KEGG" id="sla:SERLADRAFT_394439"/>
<accession>F8P272</accession>